<dbReference type="Proteomes" id="UP000248423">
    <property type="component" value="Unassembled WGS sequence"/>
</dbReference>
<dbReference type="STRING" id="1448318.A0A319FJL8"/>
<feature type="repeat" description="WD" evidence="6">
    <location>
        <begin position="107"/>
        <end position="149"/>
    </location>
</feature>
<dbReference type="InterPro" id="IPR019775">
    <property type="entry name" value="WD40_repeat_CS"/>
</dbReference>
<sequence length="404" mass="43168">MPAIKQFPTRLVHTLKTHNGPVNAVTFSSDPGVYILTGSTDRAIHLTRAIPNTNNAETTSPIQKYEAHGYAVLDVAVAAGNSRFTSVGGDRQVFLWDVEQGGTIRRWSGHNARVEAVQFAGEGDSVVVSGGADTTINIWDTKSNSHKPIQTLTEARDTVSSLHVHMPTYSIASGSYDGRVRVYDIRMGRTTVDVLAHPVTSVRCSNDGNALLASTTDGRIRMLDRSDGKLLKAFGGEDVTAGQSRSNATYRKSELRIRSVFAQADAVVLSGSEADDSGNGNGSKQASVFAWDVLSGEMVACVPTGEGVKAVSAVSWNEKGGSWAGGCSDGMFLFPLHKPLSFPIHSFPCAILSRIVSVSNSPVCLFSWRGASTWLTGCLCLLYHQEPSKSIARPSCPIHAQLAS</sequence>
<dbReference type="PANTHER" id="PTHR22842">
    <property type="entry name" value="WD40 REPEAT PROTEIN"/>
    <property type="match status" value="1"/>
</dbReference>
<dbReference type="GO" id="GO:0005737">
    <property type="term" value="C:cytoplasm"/>
    <property type="evidence" value="ECO:0007669"/>
    <property type="project" value="UniProtKB-SubCell"/>
</dbReference>
<dbReference type="InterPro" id="IPR001680">
    <property type="entry name" value="WD40_rpt"/>
</dbReference>
<evidence type="ECO:0000256" key="2">
    <source>
        <dbReference type="ARBA" id="ARBA00022490"/>
    </source>
</evidence>
<reference evidence="7 8" key="1">
    <citation type="submission" date="2018-02" db="EMBL/GenBank/DDBJ databases">
        <title>The genomes of Aspergillus section Nigri reveals drivers in fungal speciation.</title>
        <authorList>
            <consortium name="DOE Joint Genome Institute"/>
            <person name="Vesth T.C."/>
            <person name="Nybo J."/>
            <person name="Theobald S."/>
            <person name="Brandl J."/>
            <person name="Frisvad J.C."/>
            <person name="Nielsen K.F."/>
            <person name="Lyhne E.K."/>
            <person name="Kogle M.E."/>
            <person name="Kuo A."/>
            <person name="Riley R."/>
            <person name="Clum A."/>
            <person name="Nolan M."/>
            <person name="Lipzen A."/>
            <person name="Salamov A."/>
            <person name="Henrissat B."/>
            <person name="Wiebenga A."/>
            <person name="De vries R.P."/>
            <person name="Grigoriev I.V."/>
            <person name="Mortensen U.H."/>
            <person name="Andersen M.R."/>
            <person name="Baker S.E."/>
        </authorList>
    </citation>
    <scope>NUCLEOTIDE SEQUENCE [LARGE SCALE GENOMIC DNA]</scope>
    <source>
        <strain evidence="7 8">CBS 121057</strain>
    </source>
</reference>
<dbReference type="Pfam" id="PF00400">
    <property type="entry name" value="WD40"/>
    <property type="match status" value="5"/>
</dbReference>
<feature type="repeat" description="WD" evidence="6">
    <location>
        <begin position="15"/>
        <end position="46"/>
    </location>
</feature>
<accession>A0A319FJL8</accession>
<proteinExistence type="inferred from homology"/>
<dbReference type="Gene3D" id="2.130.10.10">
    <property type="entry name" value="YVTN repeat-like/Quinoprotein amine dehydrogenase"/>
    <property type="match status" value="1"/>
</dbReference>
<dbReference type="InterPro" id="IPR051980">
    <property type="entry name" value="WD_repeat_MORG1"/>
</dbReference>
<keyword evidence="4" id="KW-0677">Repeat</keyword>
<feature type="repeat" description="WD" evidence="6">
    <location>
        <begin position="152"/>
        <end position="193"/>
    </location>
</feature>
<keyword evidence="3 6" id="KW-0853">WD repeat</keyword>
<name>A0A319FJL8_ASPSB</name>
<dbReference type="EMBL" id="KZ826338">
    <property type="protein sequence ID" value="PYI07983.1"/>
    <property type="molecule type" value="Genomic_DNA"/>
</dbReference>
<dbReference type="SMART" id="SM00320">
    <property type="entry name" value="WD40"/>
    <property type="match status" value="6"/>
</dbReference>
<dbReference type="GO" id="GO:0000398">
    <property type="term" value="P:mRNA splicing, via spliceosome"/>
    <property type="evidence" value="ECO:0007669"/>
    <property type="project" value="TreeGrafter"/>
</dbReference>
<evidence type="ECO:0000256" key="6">
    <source>
        <dbReference type="PROSITE-ProRule" id="PRU00221"/>
    </source>
</evidence>
<organism evidence="7 8">
    <name type="scientific">Aspergillus sclerotiicarbonarius (strain CBS 121057 / IBT 28362)</name>
    <dbReference type="NCBI Taxonomy" id="1448318"/>
    <lineage>
        <taxon>Eukaryota</taxon>
        <taxon>Fungi</taxon>
        <taxon>Dikarya</taxon>
        <taxon>Ascomycota</taxon>
        <taxon>Pezizomycotina</taxon>
        <taxon>Eurotiomycetes</taxon>
        <taxon>Eurotiomycetidae</taxon>
        <taxon>Eurotiales</taxon>
        <taxon>Aspergillaceae</taxon>
        <taxon>Aspergillus</taxon>
        <taxon>Aspergillus subgen. Circumdati</taxon>
    </lineage>
</organism>
<feature type="repeat" description="WD" evidence="6">
    <location>
        <begin position="65"/>
        <end position="106"/>
    </location>
</feature>
<dbReference type="AlphaFoldDB" id="A0A319FJL8"/>
<gene>
    <name evidence="7" type="ORF">BO78DRAFT_312001</name>
</gene>
<dbReference type="CDD" id="cd00200">
    <property type="entry name" value="WD40"/>
    <property type="match status" value="1"/>
</dbReference>
<evidence type="ECO:0000256" key="1">
    <source>
        <dbReference type="ARBA" id="ARBA00004496"/>
    </source>
</evidence>
<evidence type="ECO:0000256" key="5">
    <source>
        <dbReference type="ARBA" id="ARBA00038145"/>
    </source>
</evidence>
<dbReference type="SUPFAM" id="SSF50978">
    <property type="entry name" value="WD40 repeat-like"/>
    <property type="match status" value="1"/>
</dbReference>
<comment type="similarity">
    <text evidence="5">Belongs to the WD repeat MORG1 family.</text>
</comment>
<comment type="subcellular location">
    <subcellularLocation>
        <location evidence="1">Cytoplasm</location>
    </subcellularLocation>
</comment>
<keyword evidence="2" id="KW-0963">Cytoplasm</keyword>
<protein>
    <submittedName>
        <fullName evidence="7">WD domain protein</fullName>
    </submittedName>
</protein>
<evidence type="ECO:0000313" key="7">
    <source>
        <dbReference type="EMBL" id="PYI07983.1"/>
    </source>
</evidence>
<evidence type="ECO:0000256" key="3">
    <source>
        <dbReference type="ARBA" id="ARBA00022574"/>
    </source>
</evidence>
<dbReference type="InterPro" id="IPR036322">
    <property type="entry name" value="WD40_repeat_dom_sf"/>
</dbReference>
<evidence type="ECO:0000313" key="8">
    <source>
        <dbReference type="Proteomes" id="UP000248423"/>
    </source>
</evidence>
<dbReference type="PROSITE" id="PS50294">
    <property type="entry name" value="WD_REPEATS_REGION"/>
    <property type="match status" value="1"/>
</dbReference>
<evidence type="ECO:0000256" key="4">
    <source>
        <dbReference type="ARBA" id="ARBA00022737"/>
    </source>
</evidence>
<dbReference type="VEuPathDB" id="FungiDB:BO78DRAFT_312001"/>
<dbReference type="InterPro" id="IPR015943">
    <property type="entry name" value="WD40/YVTN_repeat-like_dom_sf"/>
</dbReference>
<dbReference type="OrthoDB" id="71437at2759"/>
<dbReference type="PANTHER" id="PTHR22842:SF3">
    <property type="entry name" value="WD REPEAT DOMAIN-CONTAINING PROTEIN 83"/>
    <property type="match status" value="1"/>
</dbReference>
<dbReference type="PROSITE" id="PS50082">
    <property type="entry name" value="WD_REPEATS_2"/>
    <property type="match status" value="4"/>
</dbReference>
<dbReference type="InterPro" id="IPR020472">
    <property type="entry name" value="WD40_PAC1"/>
</dbReference>
<dbReference type="GO" id="GO:0071013">
    <property type="term" value="C:catalytic step 2 spliceosome"/>
    <property type="evidence" value="ECO:0007669"/>
    <property type="project" value="TreeGrafter"/>
</dbReference>
<dbReference type="PROSITE" id="PS00678">
    <property type="entry name" value="WD_REPEATS_1"/>
    <property type="match status" value="1"/>
</dbReference>
<dbReference type="PRINTS" id="PR00320">
    <property type="entry name" value="GPROTEINBRPT"/>
</dbReference>
<keyword evidence="8" id="KW-1185">Reference proteome</keyword>